<evidence type="ECO:0000313" key="2">
    <source>
        <dbReference type="Proteomes" id="UP000799539"/>
    </source>
</evidence>
<sequence length="328" mass="37189">MPTSRVEVAWAVPVKIKQFGPHLEAYTSLQPVLNTLQLCNRFGRGPEAAITKLPTELVQHIQKYMLKEKQEELIPAWTRDFRCWQSLCAPIDHLSDSDILELYNELRDEFEVAECPCGGCFSPEKVTTVSESVRDLVADVVEEPEELCWGGEHRSRIEAWHERVGSPTEVSRGRFDEFSNVLTKHFGLEAWISHVQESRQVAWVDENVTHTTKSYLVLPQAASFQHDFELHTIETGHWEDRRVPTEAGFATELSLPPPLSPKDTERFIRALKALNIAACSTQKASDSLQVNDRVSGAIESDDAEDAPLAAEVKPKLTLFIRNDNKEEW</sequence>
<reference evidence="1" key="1">
    <citation type="journal article" date="2020" name="Stud. Mycol.">
        <title>101 Dothideomycetes genomes: a test case for predicting lifestyles and emergence of pathogens.</title>
        <authorList>
            <person name="Haridas S."/>
            <person name="Albert R."/>
            <person name="Binder M."/>
            <person name="Bloem J."/>
            <person name="Labutti K."/>
            <person name="Salamov A."/>
            <person name="Andreopoulos B."/>
            <person name="Baker S."/>
            <person name="Barry K."/>
            <person name="Bills G."/>
            <person name="Bluhm B."/>
            <person name="Cannon C."/>
            <person name="Castanera R."/>
            <person name="Culley D."/>
            <person name="Daum C."/>
            <person name="Ezra D."/>
            <person name="Gonzalez J."/>
            <person name="Henrissat B."/>
            <person name="Kuo A."/>
            <person name="Liang C."/>
            <person name="Lipzen A."/>
            <person name="Lutzoni F."/>
            <person name="Magnuson J."/>
            <person name="Mondo S."/>
            <person name="Nolan M."/>
            <person name="Ohm R."/>
            <person name="Pangilinan J."/>
            <person name="Park H.-J."/>
            <person name="Ramirez L."/>
            <person name="Alfaro M."/>
            <person name="Sun H."/>
            <person name="Tritt A."/>
            <person name="Yoshinaga Y."/>
            <person name="Zwiers L.-H."/>
            <person name="Turgeon B."/>
            <person name="Goodwin S."/>
            <person name="Spatafora J."/>
            <person name="Crous P."/>
            <person name="Grigoriev I."/>
        </authorList>
    </citation>
    <scope>NUCLEOTIDE SEQUENCE</scope>
    <source>
        <strain evidence="1">SCOH1-5</strain>
    </source>
</reference>
<organism evidence="1 2">
    <name type="scientific">Cercospora zeae-maydis SCOH1-5</name>
    <dbReference type="NCBI Taxonomy" id="717836"/>
    <lineage>
        <taxon>Eukaryota</taxon>
        <taxon>Fungi</taxon>
        <taxon>Dikarya</taxon>
        <taxon>Ascomycota</taxon>
        <taxon>Pezizomycotina</taxon>
        <taxon>Dothideomycetes</taxon>
        <taxon>Dothideomycetidae</taxon>
        <taxon>Mycosphaerellales</taxon>
        <taxon>Mycosphaerellaceae</taxon>
        <taxon>Cercospora</taxon>
    </lineage>
</organism>
<proteinExistence type="predicted"/>
<dbReference type="EMBL" id="ML992669">
    <property type="protein sequence ID" value="KAF2213916.1"/>
    <property type="molecule type" value="Genomic_DNA"/>
</dbReference>
<gene>
    <name evidence="1" type="ORF">CERZMDRAFT_95943</name>
</gene>
<dbReference type="OrthoDB" id="3649027at2759"/>
<accession>A0A6A6FKB9</accession>
<dbReference type="Proteomes" id="UP000799539">
    <property type="component" value="Unassembled WGS sequence"/>
</dbReference>
<protein>
    <submittedName>
        <fullName evidence="1">Uncharacterized protein</fullName>
    </submittedName>
</protein>
<keyword evidence="2" id="KW-1185">Reference proteome</keyword>
<name>A0A6A6FKB9_9PEZI</name>
<evidence type="ECO:0000313" key="1">
    <source>
        <dbReference type="EMBL" id="KAF2213916.1"/>
    </source>
</evidence>
<dbReference type="AlphaFoldDB" id="A0A6A6FKB9"/>